<keyword evidence="4" id="KW-1185">Reference proteome</keyword>
<accession>A0A151AQY4</accession>
<reference evidence="3 4" key="1">
    <citation type="submission" date="2016-02" db="EMBL/GenBank/DDBJ databases">
        <title>Genome sequence of Clostridium colicanis DSM 13634.</title>
        <authorList>
            <person name="Poehlein A."/>
            <person name="Daniel R."/>
        </authorList>
    </citation>
    <scope>NUCLEOTIDE SEQUENCE [LARGE SCALE GENOMIC DNA]</scope>
    <source>
        <strain evidence="3 4">DSM 13634</strain>
    </source>
</reference>
<dbReference type="Proteomes" id="UP000075374">
    <property type="component" value="Unassembled WGS sequence"/>
</dbReference>
<proteinExistence type="predicted"/>
<protein>
    <submittedName>
        <fullName evidence="3">Small, acid-soluble spore protein C2</fullName>
    </submittedName>
</protein>
<evidence type="ECO:0000256" key="2">
    <source>
        <dbReference type="ARBA" id="ARBA00022969"/>
    </source>
</evidence>
<dbReference type="InterPro" id="IPR050847">
    <property type="entry name" value="SASP_DNA-binding"/>
</dbReference>
<dbReference type="InterPro" id="IPR038300">
    <property type="entry name" value="SASP_sf_alpha/beta"/>
</dbReference>
<gene>
    <name evidence="3" type="primary">sspC2_1</name>
    <name evidence="3" type="ORF">CLCOL_06310</name>
</gene>
<dbReference type="RefSeq" id="WP_061857551.1">
    <property type="nucleotide sequence ID" value="NZ_LTBB01000002.1"/>
</dbReference>
<evidence type="ECO:0000313" key="3">
    <source>
        <dbReference type="EMBL" id="KYH29993.1"/>
    </source>
</evidence>
<keyword evidence="2" id="KW-0749">Sporulation</keyword>
<dbReference type="PANTHER" id="PTHR36107:SF1">
    <property type="entry name" value="SMALL, ACID-SOLUBLE SPORE PROTEIN A"/>
    <property type="match status" value="1"/>
</dbReference>
<dbReference type="GO" id="GO:0030435">
    <property type="term" value="P:sporulation resulting in formation of a cellular spore"/>
    <property type="evidence" value="ECO:0007669"/>
    <property type="project" value="UniProtKB-KW"/>
</dbReference>
<dbReference type="PATRIC" id="fig|1121305.3.peg.637"/>
<evidence type="ECO:0000313" key="4">
    <source>
        <dbReference type="Proteomes" id="UP000075374"/>
    </source>
</evidence>
<evidence type="ECO:0000256" key="1">
    <source>
        <dbReference type="ARBA" id="ARBA00003863"/>
    </source>
</evidence>
<dbReference type="GO" id="GO:0003690">
    <property type="term" value="F:double-stranded DNA binding"/>
    <property type="evidence" value="ECO:0007669"/>
    <property type="project" value="InterPro"/>
</dbReference>
<dbReference type="EMBL" id="LTBB01000002">
    <property type="protein sequence ID" value="KYH29993.1"/>
    <property type="molecule type" value="Genomic_DNA"/>
</dbReference>
<sequence length="65" mass="7173">MARNNRALVPEAREGLNRFKMEAANAVGVPLKNGYNGDLTARQAGSIGGQMVKTMIEHYERNNLQ</sequence>
<organism evidence="3 4">
    <name type="scientific">Clostridium colicanis DSM 13634</name>
    <dbReference type="NCBI Taxonomy" id="1121305"/>
    <lineage>
        <taxon>Bacteria</taxon>
        <taxon>Bacillati</taxon>
        <taxon>Bacillota</taxon>
        <taxon>Clostridia</taxon>
        <taxon>Eubacteriales</taxon>
        <taxon>Clostridiaceae</taxon>
        <taxon>Clostridium</taxon>
    </lineage>
</organism>
<dbReference type="Gene3D" id="6.10.10.80">
    <property type="entry name" value="Small, acid-soluble spore protein, alpha/beta type-like"/>
    <property type="match status" value="1"/>
</dbReference>
<comment type="function">
    <text evidence="1">SASP are bound to spore DNA. They are double-stranded DNA-binding proteins that cause DNA to change to an a-like conformation. They protect the DNA backbone from chemical and enzymatic cleavage and are thus involved in dormant spore's high resistance to UV light.</text>
</comment>
<dbReference type="PANTHER" id="PTHR36107">
    <property type="entry name" value="SMALL, ACID-SOLUBLE SPORE PROTEIN A"/>
    <property type="match status" value="1"/>
</dbReference>
<comment type="caution">
    <text evidence="3">The sequence shown here is derived from an EMBL/GenBank/DDBJ whole genome shotgun (WGS) entry which is preliminary data.</text>
</comment>
<dbReference type="Pfam" id="PF00269">
    <property type="entry name" value="SASP"/>
    <property type="match status" value="1"/>
</dbReference>
<dbReference type="GO" id="GO:0006265">
    <property type="term" value="P:DNA topological change"/>
    <property type="evidence" value="ECO:0007669"/>
    <property type="project" value="InterPro"/>
</dbReference>
<dbReference type="InterPro" id="IPR001448">
    <property type="entry name" value="SASP_alpha/beta-type"/>
</dbReference>
<dbReference type="STRING" id="1121305.CLCOL_06310"/>
<name>A0A151AQY4_9CLOT</name>
<dbReference type="AlphaFoldDB" id="A0A151AQY4"/>